<organism evidence="5 6">
    <name type="scientific">Mycobacterium terramassiliense</name>
    <dbReference type="NCBI Taxonomy" id="1841859"/>
    <lineage>
        <taxon>Bacteria</taxon>
        <taxon>Bacillati</taxon>
        <taxon>Actinomycetota</taxon>
        <taxon>Actinomycetes</taxon>
        <taxon>Mycobacteriales</taxon>
        <taxon>Mycobacteriaceae</taxon>
        <taxon>Mycobacterium</taxon>
    </lineage>
</organism>
<dbReference type="InterPro" id="IPR050508">
    <property type="entry name" value="Methyltransf_Superfamily"/>
</dbReference>
<evidence type="ECO:0000256" key="3">
    <source>
        <dbReference type="ARBA" id="ARBA00022691"/>
    </source>
</evidence>
<evidence type="ECO:0000256" key="1">
    <source>
        <dbReference type="ARBA" id="ARBA00022603"/>
    </source>
</evidence>
<sequence length="189" mass="20878">MAMNLVHRWRCSSTGWQDTVTDRLLPWVLRDVELGSRTLEIGPGYGATTRALLDRAESLTAVEVDASLADRLDRRYGDRARVIHGDGTETGLPEGHFSSVVCFTMLHHVPTADLQDRLFAEAFRVLRPGGVFAGSDGVPSLTFRLLHIADTYNPVPPADLRRRLTAAGFADVRIDVSGGRQRWRATKPA</sequence>
<keyword evidence="6" id="KW-1185">Reference proteome</keyword>
<dbReference type="Proteomes" id="UP000241595">
    <property type="component" value="Unassembled WGS sequence"/>
</dbReference>
<evidence type="ECO:0000256" key="2">
    <source>
        <dbReference type="ARBA" id="ARBA00022679"/>
    </source>
</evidence>
<dbReference type="GO" id="GO:0000179">
    <property type="term" value="F:rRNA (adenine-N6,N6-)-dimethyltransferase activity"/>
    <property type="evidence" value="ECO:0007669"/>
    <property type="project" value="InterPro"/>
</dbReference>
<dbReference type="InterPro" id="IPR029063">
    <property type="entry name" value="SAM-dependent_MTases_sf"/>
</dbReference>
<evidence type="ECO:0000259" key="4">
    <source>
        <dbReference type="SMART" id="SM00650"/>
    </source>
</evidence>
<keyword evidence="2 5" id="KW-0808">Transferase</keyword>
<dbReference type="SMART" id="SM00650">
    <property type="entry name" value="rADc"/>
    <property type="match status" value="1"/>
</dbReference>
<dbReference type="STRING" id="1841859.GCA_900157385_03374"/>
<dbReference type="OrthoDB" id="9805171at2"/>
<dbReference type="RefSeq" id="WP_077100610.1">
    <property type="nucleotide sequence ID" value="NZ_LT717701.1"/>
</dbReference>
<keyword evidence="1 5" id="KW-0489">Methyltransferase</keyword>
<dbReference type="SUPFAM" id="SSF53335">
    <property type="entry name" value="S-adenosyl-L-methionine-dependent methyltransferases"/>
    <property type="match status" value="1"/>
</dbReference>
<dbReference type="InterPro" id="IPR013216">
    <property type="entry name" value="Methyltransf_11"/>
</dbReference>
<dbReference type="InterPro" id="IPR020598">
    <property type="entry name" value="rRNA_Ade_methylase_Trfase_N"/>
</dbReference>
<protein>
    <submittedName>
        <fullName evidence="5">SAM-dependent methyltransferase</fullName>
    </submittedName>
</protein>
<gene>
    <name evidence="5" type="ORF">MTAB308_3372</name>
</gene>
<accession>A0A2U3NEF6</accession>
<proteinExistence type="predicted"/>
<dbReference type="EMBL" id="FTRV01000015">
    <property type="protein sequence ID" value="SPM29877.1"/>
    <property type="molecule type" value="Genomic_DNA"/>
</dbReference>
<dbReference type="CDD" id="cd02440">
    <property type="entry name" value="AdoMet_MTases"/>
    <property type="match status" value="1"/>
</dbReference>
<evidence type="ECO:0000313" key="6">
    <source>
        <dbReference type="Proteomes" id="UP000241595"/>
    </source>
</evidence>
<dbReference type="Pfam" id="PF08241">
    <property type="entry name" value="Methyltransf_11"/>
    <property type="match status" value="1"/>
</dbReference>
<dbReference type="PANTHER" id="PTHR42912">
    <property type="entry name" value="METHYLTRANSFERASE"/>
    <property type="match status" value="1"/>
</dbReference>
<dbReference type="Gene3D" id="3.40.50.150">
    <property type="entry name" value="Vaccinia Virus protein VP39"/>
    <property type="match status" value="1"/>
</dbReference>
<dbReference type="AlphaFoldDB" id="A0A2U3NEF6"/>
<feature type="domain" description="Ribosomal RNA adenine methylase transferase N-terminal" evidence="4">
    <location>
        <begin position="24"/>
        <end position="164"/>
    </location>
</feature>
<name>A0A2U3NEF6_9MYCO</name>
<dbReference type="PANTHER" id="PTHR42912:SF93">
    <property type="entry name" value="N6-ADENOSINE-METHYLTRANSFERASE TMT1A"/>
    <property type="match status" value="1"/>
</dbReference>
<keyword evidence="3" id="KW-0949">S-adenosyl-L-methionine</keyword>
<reference evidence="5 6" key="1">
    <citation type="submission" date="2017-01" db="EMBL/GenBank/DDBJ databases">
        <authorList>
            <consortium name="Urmite Genomes"/>
        </authorList>
    </citation>
    <scope>NUCLEOTIDE SEQUENCE [LARGE SCALE GENOMIC DNA]</scope>
    <source>
        <strain evidence="5 6">AB308</strain>
    </source>
</reference>
<evidence type="ECO:0000313" key="5">
    <source>
        <dbReference type="EMBL" id="SPM29877.1"/>
    </source>
</evidence>